<dbReference type="InterPro" id="IPR029058">
    <property type="entry name" value="AB_hydrolase_fold"/>
</dbReference>
<keyword evidence="7" id="KW-0732">Signal</keyword>
<dbReference type="PANTHER" id="PTHR42776">
    <property type="entry name" value="SERINE PEPTIDASE S9 FAMILY MEMBER"/>
    <property type="match status" value="1"/>
</dbReference>
<protein>
    <recommendedName>
        <fullName evidence="5">Acyl-peptide hydrolase</fullName>
    </recommendedName>
    <alternativeName>
        <fullName evidence="4">Acylaminoacyl-peptidase</fullName>
    </alternativeName>
</protein>
<keyword evidence="2" id="KW-0720">Serine protease</keyword>
<reference evidence="10 11" key="1">
    <citation type="submission" date="2017-05" db="EMBL/GenBank/DDBJ databases">
        <authorList>
            <person name="Varghese N."/>
            <person name="Submissions S."/>
        </authorList>
    </citation>
    <scope>NUCLEOTIDE SEQUENCE [LARGE SCALE GENOMIC DNA]</scope>
    <source>
        <strain evidence="10 11">DSM 21985</strain>
    </source>
</reference>
<evidence type="ECO:0000313" key="11">
    <source>
        <dbReference type="Proteomes" id="UP000317557"/>
    </source>
</evidence>
<dbReference type="InterPro" id="IPR002469">
    <property type="entry name" value="Peptidase_S9B_N"/>
</dbReference>
<evidence type="ECO:0000256" key="3">
    <source>
        <dbReference type="ARBA" id="ARBA00022990"/>
    </source>
</evidence>
<evidence type="ECO:0000256" key="6">
    <source>
        <dbReference type="ARBA" id="ARBA00045885"/>
    </source>
</evidence>
<dbReference type="PANTHER" id="PTHR42776:SF27">
    <property type="entry name" value="DIPEPTIDYL PEPTIDASE FAMILY MEMBER 6"/>
    <property type="match status" value="1"/>
</dbReference>
<name>A0A521D4S8_9BACT</name>
<evidence type="ECO:0000259" key="8">
    <source>
        <dbReference type="Pfam" id="PF00326"/>
    </source>
</evidence>
<dbReference type="RefSeq" id="WP_142454351.1">
    <property type="nucleotide sequence ID" value="NZ_FXTP01000007.1"/>
</dbReference>
<proteinExistence type="predicted"/>
<accession>A0A521D4S8</accession>
<dbReference type="InterPro" id="IPR001375">
    <property type="entry name" value="Peptidase_S9_cat"/>
</dbReference>
<keyword evidence="3" id="KW-0007">Acetylation</keyword>
<keyword evidence="11" id="KW-1185">Reference proteome</keyword>
<feature type="signal peptide" evidence="7">
    <location>
        <begin position="1"/>
        <end position="23"/>
    </location>
</feature>
<dbReference type="PROSITE" id="PS00708">
    <property type="entry name" value="PRO_ENDOPEP_SER"/>
    <property type="match status" value="1"/>
</dbReference>
<dbReference type="GO" id="GO:0004252">
    <property type="term" value="F:serine-type endopeptidase activity"/>
    <property type="evidence" value="ECO:0007669"/>
    <property type="project" value="InterPro"/>
</dbReference>
<organism evidence="10 11">
    <name type="scientific">Gracilimonas mengyeensis</name>
    <dbReference type="NCBI Taxonomy" id="1302730"/>
    <lineage>
        <taxon>Bacteria</taxon>
        <taxon>Pseudomonadati</taxon>
        <taxon>Balneolota</taxon>
        <taxon>Balneolia</taxon>
        <taxon>Balneolales</taxon>
        <taxon>Balneolaceae</taxon>
        <taxon>Gracilimonas</taxon>
    </lineage>
</organism>
<keyword evidence="10" id="KW-0645">Protease</keyword>
<dbReference type="GO" id="GO:0004177">
    <property type="term" value="F:aminopeptidase activity"/>
    <property type="evidence" value="ECO:0007669"/>
    <property type="project" value="UniProtKB-KW"/>
</dbReference>
<dbReference type="SUPFAM" id="SSF82171">
    <property type="entry name" value="DPP6 N-terminal domain-like"/>
    <property type="match status" value="1"/>
</dbReference>
<dbReference type="InterPro" id="IPR011042">
    <property type="entry name" value="6-blade_b-propeller_TolB-like"/>
</dbReference>
<evidence type="ECO:0000313" key="10">
    <source>
        <dbReference type="EMBL" id="SMO66675.1"/>
    </source>
</evidence>
<evidence type="ECO:0000256" key="1">
    <source>
        <dbReference type="ARBA" id="ARBA00022801"/>
    </source>
</evidence>
<dbReference type="Pfam" id="PF07676">
    <property type="entry name" value="PD40"/>
    <property type="match status" value="2"/>
</dbReference>
<sequence>MQLKRFFSTLAFAWMLLSIPAAAQVDDSYFDYMDVFELQLVANPEISPDGNTIIYQRHQFDPMTDRRFVNLWSISFTGENHVPLTSGKSGYGNVAWSPDGKKLAYTSSEEGSNQIFIRWMDTGVSTSITNLTESPGSLSWSPDGSMLLFSKFVPGASTTVKPQLPAPPSGAKWEESATVIDKAVYRRDGGGYVDDGYRHLFVISADGGAPRQLTSGDYNYGDPTWAPDGKHILFTADRSGNADLDPNNEQIYEMNIETGEMEQITDKRGPHSNPVISPDGELIAYTGYKDEFLGYQLTDLYIMNRDGSDLRNISGDVANDISSVTWASDSKSLFFRYTEEGVAKVGNIKLNGDYTEIASNLSSSTIGRPYSGGSYSVADNGRFAFTVGSPAQPSELAAGHFPTRMANRTLTDLNGQLLKSKKLGKVKEFWVDSSVDDFRVQGWIITPPDFDPNKEYPMILEIHGGPHTAYGPQFTPELQLMASRGYVVVYTNPRGSTSYGKEFAAYINHNYPSEDHNDLMDATDYVIDQGYIDEDNLFITGGSGGGVLSAWAIGKTDRFAAAVVAKPVINWYSFVLTADGSPYYSKYWFTEKPWDDPEQYLERSPISLVGNVTTPTMLLTGQQDYRTPMSETEQYYAALKLQGVDATMVRIAGSGHGIASKPSNLFRKVGYILAWFEKYKN</sequence>
<dbReference type="Proteomes" id="UP000317557">
    <property type="component" value="Unassembled WGS sequence"/>
</dbReference>
<dbReference type="EMBL" id="FXTP01000007">
    <property type="protein sequence ID" value="SMO66675.1"/>
    <property type="molecule type" value="Genomic_DNA"/>
</dbReference>
<evidence type="ECO:0000256" key="4">
    <source>
        <dbReference type="ARBA" id="ARBA00032284"/>
    </source>
</evidence>
<dbReference type="AlphaFoldDB" id="A0A521D4S8"/>
<dbReference type="GO" id="GO:0006508">
    <property type="term" value="P:proteolysis"/>
    <property type="evidence" value="ECO:0007669"/>
    <property type="project" value="InterPro"/>
</dbReference>
<dbReference type="Pfam" id="PF00930">
    <property type="entry name" value="DPPIV_N"/>
    <property type="match status" value="1"/>
</dbReference>
<dbReference type="SUPFAM" id="SSF53474">
    <property type="entry name" value="alpha/beta-Hydrolases"/>
    <property type="match status" value="1"/>
</dbReference>
<gene>
    <name evidence="10" type="ORF">SAMN06265219_107108</name>
</gene>
<keyword evidence="10" id="KW-0031">Aminopeptidase</keyword>
<dbReference type="Pfam" id="PF00326">
    <property type="entry name" value="Peptidase_S9"/>
    <property type="match status" value="1"/>
</dbReference>
<dbReference type="InterPro" id="IPR002471">
    <property type="entry name" value="Pept_S9_AS"/>
</dbReference>
<feature type="domain" description="Peptidase S9 prolyl oligopeptidase catalytic" evidence="8">
    <location>
        <begin position="473"/>
        <end position="679"/>
    </location>
</feature>
<dbReference type="Gene3D" id="3.40.50.1820">
    <property type="entry name" value="alpha/beta hydrolase"/>
    <property type="match status" value="1"/>
</dbReference>
<evidence type="ECO:0000256" key="7">
    <source>
        <dbReference type="SAM" id="SignalP"/>
    </source>
</evidence>
<comment type="function">
    <text evidence="6">This enzyme catalyzes the hydrolysis of the N-terminal peptide bond of an N-acetylated peptide to generate an N-acetylated amino acid and a peptide with a free N-terminus. It preferentially cleaves off Ac-Ala, Ac-Met and Ac-Ser. Also, involved in the degradation of oxidized and glycated proteins.</text>
</comment>
<keyword evidence="1" id="KW-0378">Hydrolase</keyword>
<feature type="chain" id="PRO_5022143919" description="Acyl-peptide hydrolase" evidence="7">
    <location>
        <begin position="24"/>
        <end position="681"/>
    </location>
</feature>
<dbReference type="OrthoDB" id="9812921at2"/>
<feature type="domain" description="Dipeptidylpeptidase IV N-terminal" evidence="9">
    <location>
        <begin position="194"/>
        <end position="284"/>
    </location>
</feature>
<dbReference type="Gene3D" id="2.120.10.30">
    <property type="entry name" value="TolB, C-terminal domain"/>
    <property type="match status" value="2"/>
</dbReference>
<evidence type="ECO:0000259" key="9">
    <source>
        <dbReference type="Pfam" id="PF00930"/>
    </source>
</evidence>
<evidence type="ECO:0000256" key="5">
    <source>
        <dbReference type="ARBA" id="ARBA00032596"/>
    </source>
</evidence>
<evidence type="ECO:0000256" key="2">
    <source>
        <dbReference type="ARBA" id="ARBA00022825"/>
    </source>
</evidence>
<dbReference type="InterPro" id="IPR011659">
    <property type="entry name" value="WD40"/>
</dbReference>